<accession>A0A4S8EVY8</accession>
<comment type="caution">
    <text evidence="1">The sequence shown here is derived from an EMBL/GenBank/DDBJ whole genome shotgun (WGS) entry which is preliminary data.</text>
</comment>
<proteinExistence type="predicted"/>
<dbReference type="OrthoDB" id="9800296at2"/>
<dbReference type="Proteomes" id="UP000308917">
    <property type="component" value="Unassembled WGS sequence"/>
</dbReference>
<name>A0A4S8EVY8_9BURK</name>
<gene>
    <name evidence="1" type="ORF">E9531_15565</name>
</gene>
<keyword evidence="2" id="KW-1185">Reference proteome</keyword>
<reference evidence="1 2" key="1">
    <citation type="journal article" date="2015" name="Antonie Van Leeuwenhoek">
        <title>Lampropedia puyangensis sp. nov., isolated from symptomatic bark of Populus ? euramericana canker and emended description of Lampropedia hyalina (Ehrenberg 1832) Lee et al. 2004.</title>
        <authorList>
            <person name="Li Y."/>
            <person name="Wang T."/>
            <person name="Piao C.G."/>
            <person name="Wang L.F."/>
            <person name="Tian G.Z."/>
            <person name="Zhu T.H."/>
            <person name="Guo M.W."/>
        </authorList>
    </citation>
    <scope>NUCLEOTIDE SEQUENCE [LARGE SCALE GENOMIC DNA]</scope>
    <source>
        <strain evidence="1 2">2-bin</strain>
    </source>
</reference>
<protein>
    <submittedName>
        <fullName evidence="1">Cytoplasmic protein</fullName>
    </submittedName>
</protein>
<organism evidence="1 2">
    <name type="scientific">Lampropedia puyangensis</name>
    <dbReference type="NCBI Taxonomy" id="1330072"/>
    <lineage>
        <taxon>Bacteria</taxon>
        <taxon>Pseudomonadati</taxon>
        <taxon>Pseudomonadota</taxon>
        <taxon>Betaproteobacteria</taxon>
        <taxon>Burkholderiales</taxon>
        <taxon>Comamonadaceae</taxon>
        <taxon>Lampropedia</taxon>
    </lineage>
</organism>
<dbReference type="EMBL" id="STFG01000026">
    <property type="protein sequence ID" value="THT97723.1"/>
    <property type="molecule type" value="Genomic_DNA"/>
</dbReference>
<sequence>MREILHSQRCGCYYCLRSFKPSKIEQWSEDGPDTESQNEQQLLYTAWCPYCGIDAVIGSAAGYPLTKEFLTRMRKRSFGI</sequence>
<dbReference type="AlphaFoldDB" id="A0A4S8EVY8"/>
<evidence type="ECO:0000313" key="1">
    <source>
        <dbReference type="EMBL" id="THT97723.1"/>
    </source>
</evidence>
<evidence type="ECO:0000313" key="2">
    <source>
        <dbReference type="Proteomes" id="UP000308917"/>
    </source>
</evidence>